<feature type="compositionally biased region" description="Polar residues" evidence="4">
    <location>
        <begin position="47"/>
        <end position="61"/>
    </location>
</feature>
<evidence type="ECO:0000256" key="2">
    <source>
        <dbReference type="ARBA" id="ARBA00004906"/>
    </source>
</evidence>
<feature type="region of interest" description="Disordered" evidence="4">
    <location>
        <begin position="1"/>
        <end position="141"/>
    </location>
</feature>
<dbReference type="PANTHER" id="PTHR31060:SF6">
    <property type="entry name" value="EXPRESSED PROTEIN"/>
    <property type="match status" value="1"/>
</dbReference>
<protein>
    <recommendedName>
        <fullName evidence="5">At3g05675-like ankyrin-like domain-containing protein</fullName>
    </recommendedName>
</protein>
<dbReference type="Proteomes" id="UP001293593">
    <property type="component" value="Unassembled WGS sequence"/>
</dbReference>
<name>A0AAE1N8F1_9FABA</name>
<reference evidence="6" key="1">
    <citation type="submission" date="2023-10" db="EMBL/GenBank/DDBJ databases">
        <title>Chromosome-level genome of the transformable northern wattle, Acacia crassicarpa.</title>
        <authorList>
            <person name="Massaro I."/>
            <person name="Sinha N.R."/>
            <person name="Poethig S."/>
            <person name="Leichty A.R."/>
        </authorList>
    </citation>
    <scope>NUCLEOTIDE SEQUENCE</scope>
    <source>
        <strain evidence="6">Acra3RX</strain>
        <tissue evidence="6">Leaf</tissue>
    </source>
</reference>
<keyword evidence="7" id="KW-1185">Reference proteome</keyword>
<gene>
    <name evidence="6" type="ORF">QN277_001505</name>
</gene>
<evidence type="ECO:0000259" key="5">
    <source>
        <dbReference type="Pfam" id="PF25553"/>
    </source>
</evidence>
<dbReference type="InterPro" id="IPR038920">
    <property type="entry name" value="At3g05675-like"/>
</dbReference>
<evidence type="ECO:0000256" key="3">
    <source>
        <dbReference type="ARBA" id="ARBA00022786"/>
    </source>
</evidence>
<evidence type="ECO:0000256" key="4">
    <source>
        <dbReference type="SAM" id="MobiDB-lite"/>
    </source>
</evidence>
<feature type="compositionally biased region" description="Basic residues" evidence="4">
    <location>
        <begin position="1"/>
        <end position="12"/>
    </location>
</feature>
<dbReference type="Gene3D" id="3.30.710.10">
    <property type="entry name" value="Potassium Channel Kv1.1, Chain A"/>
    <property type="match status" value="1"/>
</dbReference>
<dbReference type="PANTHER" id="PTHR31060">
    <property type="entry name" value="OSJNBA0011J08.25 PROTEIN-RELATED"/>
    <property type="match status" value="1"/>
</dbReference>
<dbReference type="InterPro" id="IPR011333">
    <property type="entry name" value="SKP1/BTB/POZ_sf"/>
</dbReference>
<feature type="compositionally biased region" description="Polar residues" evidence="4">
    <location>
        <begin position="75"/>
        <end position="89"/>
    </location>
</feature>
<feature type="compositionally biased region" description="Polar residues" evidence="4">
    <location>
        <begin position="103"/>
        <end position="117"/>
    </location>
</feature>
<keyword evidence="3" id="KW-0833">Ubl conjugation pathway</keyword>
<dbReference type="InterPro" id="IPR058039">
    <property type="entry name" value="At3g05675-like_ankyrin"/>
</dbReference>
<dbReference type="Pfam" id="PF25553">
    <property type="entry name" value="BTB-POZ_ANK-like"/>
    <property type="match status" value="1"/>
</dbReference>
<proteinExistence type="predicted"/>
<dbReference type="EMBL" id="JAWXYG010000001">
    <property type="protein sequence ID" value="KAK4284712.1"/>
    <property type="molecule type" value="Genomic_DNA"/>
</dbReference>
<accession>A0AAE1N8F1</accession>
<comment type="function">
    <text evidence="1">May act as a substrate-specific adapter of an E3 ubiquitin-protein ligase complex (CUL3-RBX1-BTB) which mediates the ubiquitination and subsequent proteasomal degradation of target proteins.</text>
</comment>
<dbReference type="AlphaFoldDB" id="A0AAE1N8F1"/>
<comment type="pathway">
    <text evidence="2">Protein modification; protein ubiquitination.</text>
</comment>
<organism evidence="6 7">
    <name type="scientific">Acacia crassicarpa</name>
    <name type="common">northern wattle</name>
    <dbReference type="NCBI Taxonomy" id="499986"/>
    <lineage>
        <taxon>Eukaryota</taxon>
        <taxon>Viridiplantae</taxon>
        <taxon>Streptophyta</taxon>
        <taxon>Embryophyta</taxon>
        <taxon>Tracheophyta</taxon>
        <taxon>Spermatophyta</taxon>
        <taxon>Magnoliopsida</taxon>
        <taxon>eudicotyledons</taxon>
        <taxon>Gunneridae</taxon>
        <taxon>Pentapetalae</taxon>
        <taxon>rosids</taxon>
        <taxon>fabids</taxon>
        <taxon>Fabales</taxon>
        <taxon>Fabaceae</taxon>
        <taxon>Caesalpinioideae</taxon>
        <taxon>mimosoid clade</taxon>
        <taxon>Acacieae</taxon>
        <taxon>Acacia</taxon>
    </lineage>
</organism>
<feature type="domain" description="At3g05675-like ankyrin-like" evidence="5">
    <location>
        <begin position="354"/>
        <end position="555"/>
    </location>
</feature>
<evidence type="ECO:0000313" key="7">
    <source>
        <dbReference type="Proteomes" id="UP001293593"/>
    </source>
</evidence>
<sequence length="577" mass="63910">MTLGGPKKRHRATGPSGSGHLSTIAVIDSSLSDKSVAEVNQTRRRTPNTTGAAGSDSSLSDKSVAEVTQTRRRTPSTTGAAGSDSSLSDKSVAEVTQTRRRTPNTTGAAGSDSSLSDKSVAEVTQARRRIPNTTGAAGSNNIFFNDSSTADVILRLFVDTASSTESSSDSRSVDNSPSTSVYLHSDILRRSNYFSALLSDRWMGHSKLDDSDNLFRLNLSVPPTPGSFQSHLTVLELLYTNDFVNTIDSASAALDLLAVALELLFEDCIRSCITFLEAVPWTEEEEKRVLNLIPLMSEEESNELLARISPLREDLCEEMLEGLIHSAIHNYQNTAYVKAFVAKILKDFSSRESAKRVLEKAFNMSLKKVKESLEEYSSPDFRGDHNETEAIQRLNLHKAMTNGKHLLWLVERMIELRVADAAVKEWSEQAAFTADLQRAFRDDAWRNMPPGLPAFMLRCTCKLANAVAAGTILATRPVRRKLVEDWLPVLVACKDNVAATLPINKSLEETFLRIISTLPMSDAQELLQQCLSFSTRNVEDCPHLVTAFNTWFRRAAQPLNQDHGQMRQLHQLTWNFL</sequence>
<comment type="caution">
    <text evidence="6">The sequence shown here is derived from an EMBL/GenBank/DDBJ whole genome shotgun (WGS) entry which is preliminary data.</text>
</comment>
<evidence type="ECO:0000256" key="1">
    <source>
        <dbReference type="ARBA" id="ARBA00002668"/>
    </source>
</evidence>
<feature type="compositionally biased region" description="Polar residues" evidence="4">
    <location>
        <begin position="131"/>
        <end position="141"/>
    </location>
</feature>
<evidence type="ECO:0000313" key="6">
    <source>
        <dbReference type="EMBL" id="KAK4284712.1"/>
    </source>
</evidence>